<dbReference type="Gene3D" id="2.130.10.10">
    <property type="entry name" value="YVTN repeat-like/Quinoprotein amine dehydrogenase"/>
    <property type="match status" value="1"/>
</dbReference>
<dbReference type="InterPro" id="IPR015943">
    <property type="entry name" value="WD40/YVTN_repeat-like_dom_sf"/>
</dbReference>
<keyword evidence="2" id="KW-0677">Repeat</keyword>
<reference evidence="4 5" key="1">
    <citation type="submission" date="2016-03" db="EMBL/GenBank/DDBJ databases">
        <title>Comparative genomics of the ectomycorrhizal sister species Rhizopogon vinicolor and Rhizopogon vesiculosus (Basidiomycota: Boletales) reveals a divergence of the mating type B locus.</title>
        <authorList>
            <person name="Mujic A.B."/>
            <person name="Kuo A."/>
            <person name="Tritt A."/>
            <person name="Lipzen A."/>
            <person name="Chen C."/>
            <person name="Johnson J."/>
            <person name="Sharma A."/>
            <person name="Barry K."/>
            <person name="Grigoriev I.V."/>
            <person name="Spatafora J.W."/>
        </authorList>
    </citation>
    <scope>NUCLEOTIDE SEQUENCE [LARGE SCALE GENOMIC DNA]</scope>
    <source>
        <strain evidence="4 5">AM-OR11-056</strain>
    </source>
</reference>
<organism evidence="4 5">
    <name type="scientific">Rhizopogon vesiculosus</name>
    <dbReference type="NCBI Taxonomy" id="180088"/>
    <lineage>
        <taxon>Eukaryota</taxon>
        <taxon>Fungi</taxon>
        <taxon>Dikarya</taxon>
        <taxon>Basidiomycota</taxon>
        <taxon>Agaricomycotina</taxon>
        <taxon>Agaricomycetes</taxon>
        <taxon>Agaricomycetidae</taxon>
        <taxon>Boletales</taxon>
        <taxon>Suillineae</taxon>
        <taxon>Rhizopogonaceae</taxon>
        <taxon>Rhizopogon</taxon>
    </lineage>
</organism>
<evidence type="ECO:0000256" key="1">
    <source>
        <dbReference type="ARBA" id="ARBA00022574"/>
    </source>
</evidence>
<keyword evidence="5" id="KW-1185">Reference proteome</keyword>
<name>A0A1J8PVQ7_9AGAM</name>
<dbReference type="STRING" id="180088.A0A1J8PVQ7"/>
<protein>
    <submittedName>
        <fullName evidence="4">Uncharacterized protein</fullName>
    </submittedName>
</protein>
<evidence type="ECO:0000256" key="2">
    <source>
        <dbReference type="ARBA" id="ARBA00022737"/>
    </source>
</evidence>
<dbReference type="PROSITE" id="PS50082">
    <property type="entry name" value="WD_REPEATS_2"/>
    <property type="match status" value="1"/>
</dbReference>
<proteinExistence type="predicted"/>
<dbReference type="Pfam" id="PF00400">
    <property type="entry name" value="WD40"/>
    <property type="match status" value="1"/>
</dbReference>
<dbReference type="Proteomes" id="UP000183567">
    <property type="component" value="Unassembled WGS sequence"/>
</dbReference>
<comment type="caution">
    <text evidence="4">The sequence shown here is derived from an EMBL/GenBank/DDBJ whole genome shotgun (WGS) entry which is preliminary data.</text>
</comment>
<keyword evidence="1 3" id="KW-0853">WD repeat</keyword>
<dbReference type="PANTHER" id="PTHR19848">
    <property type="entry name" value="WD40 REPEAT PROTEIN"/>
    <property type="match status" value="1"/>
</dbReference>
<accession>A0A1J8PVQ7</accession>
<dbReference type="EMBL" id="LVVM01004601">
    <property type="protein sequence ID" value="OJA12551.1"/>
    <property type="molecule type" value="Genomic_DNA"/>
</dbReference>
<dbReference type="SUPFAM" id="SSF50998">
    <property type="entry name" value="Quinoprotein alcohol dehydrogenase-like"/>
    <property type="match status" value="1"/>
</dbReference>
<dbReference type="PROSITE" id="PS50294">
    <property type="entry name" value="WD_REPEATS_REGION"/>
    <property type="match status" value="1"/>
</dbReference>
<evidence type="ECO:0000256" key="3">
    <source>
        <dbReference type="PROSITE-ProRule" id="PRU00221"/>
    </source>
</evidence>
<feature type="non-terminal residue" evidence="4">
    <location>
        <position position="123"/>
    </location>
</feature>
<dbReference type="PANTHER" id="PTHR19848:SF8">
    <property type="entry name" value="F-BOX AND WD REPEAT DOMAIN CONTAINING 7"/>
    <property type="match status" value="1"/>
</dbReference>
<dbReference type="InterPro" id="IPR011047">
    <property type="entry name" value="Quinoprotein_ADH-like_sf"/>
</dbReference>
<dbReference type="InterPro" id="IPR001680">
    <property type="entry name" value="WD40_rpt"/>
</dbReference>
<feature type="repeat" description="WD" evidence="3">
    <location>
        <begin position="23"/>
        <end position="64"/>
    </location>
</feature>
<dbReference type="SMART" id="SM00320">
    <property type="entry name" value="WD40"/>
    <property type="match status" value="2"/>
</dbReference>
<gene>
    <name evidence="4" type="ORF">AZE42_08930</name>
</gene>
<dbReference type="OrthoDB" id="2687506at2759"/>
<dbReference type="AlphaFoldDB" id="A0A1J8PVQ7"/>
<evidence type="ECO:0000313" key="4">
    <source>
        <dbReference type="EMBL" id="OJA12551.1"/>
    </source>
</evidence>
<evidence type="ECO:0000313" key="5">
    <source>
        <dbReference type="Proteomes" id="UP000183567"/>
    </source>
</evidence>
<sequence length="123" mass="13628">MASISIRPAPAAKEMILTPVITLKGHENYLRSISYLPDGKQMISGSDDKAARRWNLEAAKEIEKARKFCEYRVNAVVVSGDSRWLVTAGGEYHHGPGELKAWEVDTGIVKTFHGNSQEVLCID</sequence>